<protein>
    <submittedName>
        <fullName evidence="7">Subtilisin family serine protease</fullName>
    </submittedName>
</protein>
<dbReference type="InterPro" id="IPR000209">
    <property type="entry name" value="Peptidase_S8/S53_dom"/>
</dbReference>
<feature type="active site" description="Charge relay system" evidence="5">
    <location>
        <position position="83"/>
    </location>
</feature>
<dbReference type="Gene3D" id="3.40.50.200">
    <property type="entry name" value="Peptidase S8/S53 domain"/>
    <property type="match status" value="1"/>
</dbReference>
<keyword evidence="3 5" id="KW-0378">Hydrolase</keyword>
<comment type="caution">
    <text evidence="7">The sequence shown here is derived from an EMBL/GenBank/DDBJ whole genome shotgun (WGS) entry which is preliminary data.</text>
</comment>
<evidence type="ECO:0000313" key="8">
    <source>
        <dbReference type="Proteomes" id="UP001519307"/>
    </source>
</evidence>
<feature type="domain" description="Peptidase S8/S53" evidence="6">
    <location>
        <begin position="39"/>
        <end position="305"/>
    </location>
</feature>
<sequence>MIEFPEVNYITLDIKADLCGKNVYSSNRISFSYNSKITGKNICIGLIDSGTYPHTDLISEKNRIAKFLDLINEYDYPYDDNGHGTFMSGIICGNGKLSKGMYSGIAKDSSIYSIKAFNSVGYGYVSDILYAIQLLIDDSEKMNLKIICLPFELNIIDAFILSLFQKLFNMAVKNNICIVIASGNADNTEHSIQGISTLNNCITVGGIDTTSRDIKIYKYSSSGPFCKIQKPDLVAACVDICSLNSNVNYIPQRNGKKLYPSTLKEPYTCYTGTSCAAAYISGICALLYENNPNLSSNDITSLIKISCSLLKLPKYCQGAGMIEFKKLIL</sequence>
<reference evidence="7 8" key="1">
    <citation type="submission" date="2021-03" db="EMBL/GenBank/DDBJ databases">
        <title>Genomic Encyclopedia of Type Strains, Phase IV (KMG-IV): sequencing the most valuable type-strain genomes for metagenomic binning, comparative biology and taxonomic classification.</title>
        <authorList>
            <person name="Goeker M."/>
        </authorList>
    </citation>
    <scope>NUCLEOTIDE SEQUENCE [LARGE SCALE GENOMIC DNA]</scope>
    <source>
        <strain evidence="7 8">DSM 28783</strain>
    </source>
</reference>
<evidence type="ECO:0000256" key="3">
    <source>
        <dbReference type="ARBA" id="ARBA00022801"/>
    </source>
</evidence>
<evidence type="ECO:0000313" key="7">
    <source>
        <dbReference type="EMBL" id="MBP2033841.1"/>
    </source>
</evidence>
<evidence type="ECO:0000256" key="1">
    <source>
        <dbReference type="ARBA" id="ARBA00011073"/>
    </source>
</evidence>
<evidence type="ECO:0000259" key="6">
    <source>
        <dbReference type="Pfam" id="PF00082"/>
    </source>
</evidence>
<proteinExistence type="inferred from homology"/>
<dbReference type="Proteomes" id="UP001519307">
    <property type="component" value="Unassembled WGS sequence"/>
</dbReference>
<dbReference type="PROSITE" id="PS51892">
    <property type="entry name" value="SUBTILASE"/>
    <property type="match status" value="1"/>
</dbReference>
<dbReference type="PANTHER" id="PTHR43806:SF11">
    <property type="entry name" value="CEREVISIN-RELATED"/>
    <property type="match status" value="1"/>
</dbReference>
<name>A0ABS4KUW5_9CLOT</name>
<dbReference type="PRINTS" id="PR00723">
    <property type="entry name" value="SUBTILISIN"/>
</dbReference>
<accession>A0ABS4KUW5</accession>
<dbReference type="GO" id="GO:0008233">
    <property type="term" value="F:peptidase activity"/>
    <property type="evidence" value="ECO:0007669"/>
    <property type="project" value="UniProtKB-KW"/>
</dbReference>
<feature type="active site" description="Charge relay system" evidence="5">
    <location>
        <position position="48"/>
    </location>
</feature>
<gene>
    <name evidence="7" type="ORF">J2Z42_002548</name>
</gene>
<keyword evidence="4 5" id="KW-0720">Serine protease</keyword>
<dbReference type="PANTHER" id="PTHR43806">
    <property type="entry name" value="PEPTIDASE S8"/>
    <property type="match status" value="1"/>
</dbReference>
<organism evidence="7 8">
    <name type="scientific">Clostridium algifaecis</name>
    <dbReference type="NCBI Taxonomy" id="1472040"/>
    <lineage>
        <taxon>Bacteria</taxon>
        <taxon>Bacillati</taxon>
        <taxon>Bacillota</taxon>
        <taxon>Clostridia</taxon>
        <taxon>Eubacteriales</taxon>
        <taxon>Clostridiaceae</taxon>
        <taxon>Clostridium</taxon>
    </lineage>
</organism>
<dbReference type="InterPro" id="IPR036852">
    <property type="entry name" value="Peptidase_S8/S53_dom_sf"/>
</dbReference>
<feature type="active site" description="Charge relay system" evidence="5">
    <location>
        <position position="274"/>
    </location>
</feature>
<dbReference type="InterPro" id="IPR015500">
    <property type="entry name" value="Peptidase_S8_subtilisin-rel"/>
</dbReference>
<dbReference type="SUPFAM" id="SSF52743">
    <property type="entry name" value="Subtilisin-like"/>
    <property type="match status" value="1"/>
</dbReference>
<keyword evidence="8" id="KW-1185">Reference proteome</keyword>
<evidence type="ECO:0000256" key="5">
    <source>
        <dbReference type="PROSITE-ProRule" id="PRU01240"/>
    </source>
</evidence>
<dbReference type="EMBL" id="JAGGLM010000023">
    <property type="protein sequence ID" value="MBP2033841.1"/>
    <property type="molecule type" value="Genomic_DNA"/>
</dbReference>
<dbReference type="Pfam" id="PF00082">
    <property type="entry name" value="Peptidase_S8"/>
    <property type="match status" value="1"/>
</dbReference>
<keyword evidence="2 5" id="KW-0645">Protease</keyword>
<dbReference type="GO" id="GO:0006508">
    <property type="term" value="P:proteolysis"/>
    <property type="evidence" value="ECO:0007669"/>
    <property type="project" value="UniProtKB-KW"/>
</dbReference>
<evidence type="ECO:0000256" key="2">
    <source>
        <dbReference type="ARBA" id="ARBA00022670"/>
    </source>
</evidence>
<evidence type="ECO:0000256" key="4">
    <source>
        <dbReference type="ARBA" id="ARBA00022825"/>
    </source>
</evidence>
<comment type="similarity">
    <text evidence="1 5">Belongs to the peptidase S8 family.</text>
</comment>
<dbReference type="InterPro" id="IPR050131">
    <property type="entry name" value="Peptidase_S8_subtilisin-like"/>
</dbReference>